<evidence type="ECO:0000259" key="6">
    <source>
        <dbReference type="Pfam" id="PF02771"/>
    </source>
</evidence>
<evidence type="ECO:0000256" key="2">
    <source>
        <dbReference type="ARBA" id="ARBA00009347"/>
    </source>
</evidence>
<protein>
    <submittedName>
        <fullName evidence="7">Acyl-CoA dehydrogenase</fullName>
    </submittedName>
</protein>
<keyword evidence="3" id="KW-0285">Flavoprotein</keyword>
<dbReference type="EMBL" id="BMMX01000001">
    <property type="protein sequence ID" value="GGK72831.1"/>
    <property type="molecule type" value="Genomic_DNA"/>
</dbReference>
<feature type="domain" description="Acyl-CoA dehydrogenase/oxidase N-terminal" evidence="6">
    <location>
        <begin position="12"/>
        <end position="113"/>
    </location>
</feature>
<dbReference type="Pfam" id="PF00441">
    <property type="entry name" value="Acyl-CoA_dh_1"/>
    <property type="match status" value="1"/>
</dbReference>
<dbReference type="PANTHER" id="PTHR43884">
    <property type="entry name" value="ACYL-COA DEHYDROGENASE"/>
    <property type="match status" value="1"/>
</dbReference>
<organism evidence="7 8">
    <name type="scientific">Mangrovihabitans endophyticus</name>
    <dbReference type="NCBI Taxonomy" id="1751298"/>
    <lineage>
        <taxon>Bacteria</taxon>
        <taxon>Bacillati</taxon>
        <taxon>Actinomycetota</taxon>
        <taxon>Actinomycetes</taxon>
        <taxon>Micromonosporales</taxon>
        <taxon>Micromonosporaceae</taxon>
        <taxon>Mangrovihabitans</taxon>
    </lineage>
</organism>
<dbReference type="PANTHER" id="PTHR43884:SF12">
    <property type="entry name" value="ISOVALERYL-COA DEHYDROGENASE, MITOCHONDRIAL-RELATED"/>
    <property type="match status" value="1"/>
</dbReference>
<evidence type="ECO:0000259" key="5">
    <source>
        <dbReference type="Pfam" id="PF00441"/>
    </source>
</evidence>
<dbReference type="AlphaFoldDB" id="A0A8J3BSD0"/>
<dbReference type="RefSeq" id="WP_189077216.1">
    <property type="nucleotide sequence ID" value="NZ_BMMX01000001.1"/>
</dbReference>
<dbReference type="Gene3D" id="1.20.140.10">
    <property type="entry name" value="Butyryl-CoA Dehydrogenase, subunit A, domain 3"/>
    <property type="match status" value="1"/>
</dbReference>
<evidence type="ECO:0000313" key="8">
    <source>
        <dbReference type="Proteomes" id="UP000656042"/>
    </source>
</evidence>
<comment type="caution">
    <text evidence="7">The sequence shown here is derived from an EMBL/GenBank/DDBJ whole genome shotgun (WGS) entry which is preliminary data.</text>
</comment>
<evidence type="ECO:0000256" key="1">
    <source>
        <dbReference type="ARBA" id="ARBA00001974"/>
    </source>
</evidence>
<dbReference type="SUPFAM" id="SSF47203">
    <property type="entry name" value="Acyl-CoA dehydrogenase C-terminal domain-like"/>
    <property type="match status" value="1"/>
</dbReference>
<feature type="domain" description="Acyl-CoA dehydrogenase/oxidase C-terminal" evidence="5">
    <location>
        <begin position="237"/>
        <end position="366"/>
    </location>
</feature>
<dbReference type="InterPro" id="IPR013786">
    <property type="entry name" value="AcylCoA_DH/ox_N"/>
</dbReference>
<comment type="cofactor">
    <cofactor evidence="1">
        <name>FAD</name>
        <dbReference type="ChEBI" id="CHEBI:57692"/>
    </cofactor>
</comment>
<dbReference type="Proteomes" id="UP000656042">
    <property type="component" value="Unassembled WGS sequence"/>
</dbReference>
<evidence type="ECO:0000256" key="4">
    <source>
        <dbReference type="ARBA" id="ARBA00022827"/>
    </source>
</evidence>
<reference evidence="7" key="2">
    <citation type="submission" date="2020-09" db="EMBL/GenBank/DDBJ databases">
        <authorList>
            <person name="Sun Q."/>
            <person name="Zhou Y."/>
        </authorList>
    </citation>
    <scope>NUCLEOTIDE SEQUENCE</scope>
    <source>
        <strain evidence="7">CGMCC 4.7299</strain>
    </source>
</reference>
<dbReference type="InterPro" id="IPR037069">
    <property type="entry name" value="AcylCoA_DH/ox_N_sf"/>
</dbReference>
<dbReference type="InterPro" id="IPR046373">
    <property type="entry name" value="Acyl-CoA_Oxase/DH_mid-dom_sf"/>
</dbReference>
<dbReference type="Pfam" id="PF02771">
    <property type="entry name" value="Acyl-CoA_dh_N"/>
    <property type="match status" value="1"/>
</dbReference>
<accession>A0A8J3BSD0</accession>
<dbReference type="Gene3D" id="1.10.540.10">
    <property type="entry name" value="Acyl-CoA dehydrogenase/oxidase, N-terminal domain"/>
    <property type="match status" value="1"/>
</dbReference>
<dbReference type="InterPro" id="IPR009100">
    <property type="entry name" value="AcylCoA_DH/oxidase_NM_dom_sf"/>
</dbReference>
<dbReference type="InterPro" id="IPR036250">
    <property type="entry name" value="AcylCo_DH-like_C"/>
</dbReference>
<name>A0A8J3BSD0_9ACTN</name>
<dbReference type="GO" id="GO:0050660">
    <property type="term" value="F:flavin adenine dinucleotide binding"/>
    <property type="evidence" value="ECO:0007669"/>
    <property type="project" value="InterPro"/>
</dbReference>
<dbReference type="SUPFAM" id="SSF56645">
    <property type="entry name" value="Acyl-CoA dehydrogenase NM domain-like"/>
    <property type="match status" value="1"/>
</dbReference>
<dbReference type="InterPro" id="IPR009075">
    <property type="entry name" value="AcylCo_DH/oxidase_C"/>
</dbReference>
<dbReference type="PIRSF" id="PIRSF016578">
    <property type="entry name" value="HsaA"/>
    <property type="match status" value="1"/>
</dbReference>
<comment type="similarity">
    <text evidence="2">Belongs to the acyl-CoA dehydrogenase family.</text>
</comment>
<reference evidence="7" key="1">
    <citation type="journal article" date="2014" name="Int. J. Syst. Evol. Microbiol.">
        <title>Complete genome sequence of Corynebacterium casei LMG S-19264T (=DSM 44701T), isolated from a smear-ripened cheese.</title>
        <authorList>
            <consortium name="US DOE Joint Genome Institute (JGI-PGF)"/>
            <person name="Walter F."/>
            <person name="Albersmeier A."/>
            <person name="Kalinowski J."/>
            <person name="Ruckert C."/>
        </authorList>
    </citation>
    <scope>NUCLEOTIDE SEQUENCE</scope>
    <source>
        <strain evidence="7">CGMCC 4.7299</strain>
    </source>
</reference>
<keyword evidence="4" id="KW-0274">FAD</keyword>
<keyword evidence="8" id="KW-1185">Reference proteome</keyword>
<gene>
    <name evidence="7" type="primary">acd</name>
    <name evidence="7" type="ORF">GCM10012284_03470</name>
</gene>
<evidence type="ECO:0000313" key="7">
    <source>
        <dbReference type="EMBL" id="GGK72831.1"/>
    </source>
</evidence>
<sequence>MELSQRSAALEAAARVRTILRQHAGAADEQARVCEPGMAELRRSGLMGLLVPQERGGLGGDLSDLVEIAQVLADGCTSTAMIWAMHCQQADVLIHFAAQPLRDRLLPRIARGELYLASVTTGPSTGGHLLSSASPLTDTEQGLWVDREAPIVTGGLVADGFLITMRSSPDAPENEVSLVYADRDQMDVVERGDWDTLGMRGTHSVGLKLSGAVPRSQVVGGDGAFRTVALESMAPVGHLAWAACWLGAARSALGELVGLLRSAERPGSIDIRSELVAERLARIRMDLELVGAYLCRVTAEVSQLRAAGASLAGTATQIHLNTLKVIAADLTFRSVDRMVQLAGLSLGYRRGSALPLERHFRDLRSAALNYANDRLLTATGALTLMDRSVNLA</sequence>
<dbReference type="Gene3D" id="2.40.110.10">
    <property type="entry name" value="Butyryl-CoA Dehydrogenase, subunit A, domain 2"/>
    <property type="match status" value="1"/>
</dbReference>
<proteinExistence type="inferred from homology"/>
<evidence type="ECO:0000256" key="3">
    <source>
        <dbReference type="ARBA" id="ARBA00022630"/>
    </source>
</evidence>
<dbReference type="GO" id="GO:0003995">
    <property type="term" value="F:acyl-CoA dehydrogenase activity"/>
    <property type="evidence" value="ECO:0007669"/>
    <property type="project" value="TreeGrafter"/>
</dbReference>